<accession>A0ABS1FXI8</accession>
<organism evidence="2 3">
    <name type="scientific">Chryseobacterium paridis</name>
    <dbReference type="NCBI Taxonomy" id="2800328"/>
    <lineage>
        <taxon>Bacteria</taxon>
        <taxon>Pseudomonadati</taxon>
        <taxon>Bacteroidota</taxon>
        <taxon>Flavobacteriia</taxon>
        <taxon>Flavobacteriales</taxon>
        <taxon>Weeksellaceae</taxon>
        <taxon>Chryseobacterium group</taxon>
        <taxon>Chryseobacterium</taxon>
    </lineage>
</organism>
<dbReference type="EMBL" id="JAENHK010000010">
    <property type="protein sequence ID" value="MBK1897167.1"/>
    <property type="molecule type" value="Genomic_DNA"/>
</dbReference>
<comment type="caution">
    <text evidence="2">The sequence shown here is derived from an EMBL/GenBank/DDBJ whole genome shotgun (WGS) entry which is preliminary data.</text>
</comment>
<keyword evidence="1" id="KW-0472">Membrane</keyword>
<reference evidence="3" key="1">
    <citation type="submission" date="2021-01" db="EMBL/GenBank/DDBJ databases">
        <title>Genome public.</title>
        <authorList>
            <person name="Liu C."/>
            <person name="Sun Q."/>
        </authorList>
    </citation>
    <scope>NUCLEOTIDE SEQUENCE [LARGE SCALE GENOMIC DNA]</scope>
    <source>
        <strain evidence="3">YIM B02567</strain>
    </source>
</reference>
<feature type="transmembrane region" description="Helical" evidence="1">
    <location>
        <begin position="21"/>
        <end position="50"/>
    </location>
</feature>
<evidence type="ECO:0000313" key="3">
    <source>
        <dbReference type="Proteomes" id="UP000628669"/>
    </source>
</evidence>
<dbReference type="RefSeq" id="WP_200247162.1">
    <property type="nucleotide sequence ID" value="NZ_JAENHK010000010.1"/>
</dbReference>
<keyword evidence="3" id="KW-1185">Reference proteome</keyword>
<proteinExistence type="predicted"/>
<evidence type="ECO:0000313" key="2">
    <source>
        <dbReference type="EMBL" id="MBK1897167.1"/>
    </source>
</evidence>
<keyword evidence="1" id="KW-1133">Transmembrane helix</keyword>
<evidence type="ECO:0000256" key="1">
    <source>
        <dbReference type="SAM" id="Phobius"/>
    </source>
</evidence>
<gene>
    <name evidence="2" type="ORF">JHL15_15490</name>
</gene>
<dbReference type="Proteomes" id="UP000628669">
    <property type="component" value="Unassembled WGS sequence"/>
</dbReference>
<keyword evidence="1" id="KW-0812">Transmembrane</keyword>
<protein>
    <submittedName>
        <fullName evidence="2">Uncharacterized protein</fullName>
    </submittedName>
</protein>
<name>A0ABS1FXI8_9FLAO</name>
<sequence>MKKLEISQMEGLQGKGWCNQNSALFFLGIGVGAALAGSGIGTAAGAALLYSCVF</sequence>